<keyword evidence="1" id="KW-0175">Coiled coil</keyword>
<evidence type="ECO:0000313" key="4">
    <source>
        <dbReference type="Proteomes" id="UP000006875"/>
    </source>
</evidence>
<feature type="coiled-coil region" evidence="1">
    <location>
        <begin position="391"/>
        <end position="418"/>
    </location>
</feature>
<keyword evidence="2" id="KW-0472">Membrane</keyword>
<dbReference type="Pfam" id="PF05137">
    <property type="entry name" value="PilN"/>
    <property type="match status" value="1"/>
</dbReference>
<dbReference type="eggNOG" id="COG3166">
    <property type="taxonomic scope" value="Bacteria"/>
</dbReference>
<evidence type="ECO:0000256" key="2">
    <source>
        <dbReference type="SAM" id="Phobius"/>
    </source>
</evidence>
<dbReference type="PANTHER" id="PTHR32432">
    <property type="entry name" value="CELL DIVISION PROTEIN FTSA-RELATED"/>
    <property type="match status" value="1"/>
</dbReference>
<evidence type="ECO:0000313" key="3">
    <source>
        <dbReference type="EMBL" id="ADO81948.1"/>
    </source>
</evidence>
<sequence>MKKRLSIELTENSIKFILGAQGKNGISIEDIHREAISSEQKGNISSSVEKIKEIIESKGWTRYKKVLLCRIDSMEHVMIELPNVPEEEMESIIRRKLENQKLVDDADKIAYGAIGDFSPKMLQGVYTQVMTQEFLEKISLLKLHGIDFEPFAADRGMRKYANKKENSFFIDIQDTHTIAAIYFKDKLSLYRKINVGRRDFVKSISEILNIEKEKADEYLKEHSYVSNIKATELMERGVDIGPQLNMACESTLAKILRKAVQYIDYFQFKHSGEVLNTVYFSGGELKTEDIRAALERELYIGNIYDYNVKSGFLESDLTQEIFSDNNWNLLAGTMQSEEGIYRLKSKLKLPFKINKNPVYIFLAIVFVMFCSIKFGYYKMQELEQTKQIKMISEKNRELSDYIKESDALEKKIKNVKKDTDYLSKRIGKNTIFNNFLYEVSEILPEEIYFEEIKYSGDRVHLEGKAISDDDYAEVYINELLSSLEGITGSVRLLKTVKFQQNNRINDFSIEVKLSGGEKNEKK</sequence>
<dbReference type="Gene3D" id="3.30.420.40">
    <property type="match status" value="2"/>
</dbReference>
<organism evidence="3 4">
    <name type="scientific">Ilyobacter polytropus (strain ATCC 51220 / DSM 2926 / LMG 16218 / CuHBu1)</name>
    <dbReference type="NCBI Taxonomy" id="572544"/>
    <lineage>
        <taxon>Bacteria</taxon>
        <taxon>Fusobacteriati</taxon>
        <taxon>Fusobacteriota</taxon>
        <taxon>Fusobacteriia</taxon>
        <taxon>Fusobacteriales</taxon>
        <taxon>Fusobacteriaceae</taxon>
        <taxon>Ilyobacter</taxon>
    </lineage>
</organism>
<dbReference type="HOGENOM" id="CLU_521555_0_0_0"/>
<dbReference type="EMBL" id="CP002281">
    <property type="protein sequence ID" value="ADO81948.1"/>
    <property type="molecule type" value="Genomic_DNA"/>
</dbReference>
<keyword evidence="2" id="KW-1133">Transmembrane helix</keyword>
<dbReference type="InterPro" id="IPR043129">
    <property type="entry name" value="ATPase_NBD"/>
</dbReference>
<protein>
    <submittedName>
        <fullName evidence="3">Fimbrial assembly family protein</fullName>
    </submittedName>
</protein>
<dbReference type="RefSeq" id="WP_013386619.1">
    <property type="nucleotide sequence ID" value="NC_014632.1"/>
</dbReference>
<reference evidence="3 4" key="1">
    <citation type="journal article" date="2010" name="Stand. Genomic Sci.">
        <title>Complete genome sequence of Ilyobacter polytropus type strain (CuHbu1).</title>
        <authorList>
            <person name="Sikorski J."/>
            <person name="Chertkov O."/>
            <person name="Lapidus A."/>
            <person name="Nolan M."/>
            <person name="Lucas S."/>
            <person name="Del Rio T.G."/>
            <person name="Tice H."/>
            <person name="Cheng J.F."/>
            <person name="Tapia R."/>
            <person name="Han C."/>
            <person name="Goodwin L."/>
            <person name="Pitluck S."/>
            <person name="Liolios K."/>
            <person name="Ivanova N."/>
            <person name="Mavromatis K."/>
            <person name="Mikhailova N."/>
            <person name="Pati A."/>
            <person name="Chen A."/>
            <person name="Palaniappan K."/>
            <person name="Land M."/>
            <person name="Hauser L."/>
            <person name="Chang Y.J."/>
            <person name="Jeffries C.D."/>
            <person name="Brambilla E."/>
            <person name="Yasawong M."/>
            <person name="Rohde M."/>
            <person name="Pukall R."/>
            <person name="Spring S."/>
            <person name="Goker M."/>
            <person name="Woyke T."/>
            <person name="Bristow J."/>
            <person name="Eisen J.A."/>
            <person name="Markowitz V."/>
            <person name="Hugenholtz P."/>
            <person name="Kyrpides N.C."/>
            <person name="Klenk H.P."/>
        </authorList>
    </citation>
    <scope>NUCLEOTIDE SEQUENCE [LARGE SCALE GENOMIC DNA]</scope>
    <source>
        <strain evidence="4">ATCC 51220 / DSM 2926 / LMG 16218 / CuHBu1</strain>
    </source>
</reference>
<keyword evidence="4" id="KW-1185">Reference proteome</keyword>
<dbReference type="eggNOG" id="COG0849">
    <property type="taxonomic scope" value="Bacteria"/>
</dbReference>
<dbReference type="Proteomes" id="UP000006875">
    <property type="component" value="Chromosome"/>
</dbReference>
<dbReference type="InterPro" id="IPR050696">
    <property type="entry name" value="FtsA/MreB"/>
</dbReference>
<dbReference type="SUPFAM" id="SSF53067">
    <property type="entry name" value="Actin-like ATPase domain"/>
    <property type="match status" value="1"/>
</dbReference>
<dbReference type="Gene3D" id="3.30.1490.300">
    <property type="match status" value="1"/>
</dbReference>
<proteinExistence type="predicted"/>
<dbReference type="STRING" id="572544.Ilyop_0159"/>
<keyword evidence="2" id="KW-0812">Transmembrane</keyword>
<evidence type="ECO:0000256" key="1">
    <source>
        <dbReference type="SAM" id="Coils"/>
    </source>
</evidence>
<dbReference type="KEGG" id="ipo:Ilyop_0159"/>
<dbReference type="InterPro" id="IPR007813">
    <property type="entry name" value="PilN"/>
</dbReference>
<name>E3H752_ILYPC</name>
<dbReference type="AlphaFoldDB" id="E3H752"/>
<dbReference type="PANTHER" id="PTHR32432:SF3">
    <property type="entry name" value="ETHANOLAMINE UTILIZATION PROTEIN EUTJ"/>
    <property type="match status" value="1"/>
</dbReference>
<accession>E3H752</accession>
<feature type="transmembrane region" description="Helical" evidence="2">
    <location>
        <begin position="358"/>
        <end position="376"/>
    </location>
</feature>
<gene>
    <name evidence="3" type="ordered locus">Ilyop_0159</name>
</gene>